<sequence>MTSPPWRDTLQQKGQYGAMTALDQYVRLESGGIWRAGPDAQRRDVVISFGDATLVISDKAGRPLTHWSLPAIIRQNPDELPAIYTPDYAAQEAVEIADETMIAAIAQVHEVLEKDRPKPGKLRHWMIGGSVLAALLLAIFWLPGALMRQTLAVVPFPQRTEIGAAILGHMQGETGAACRDPRGAVAAEALATRLFGPETVTRIVVVPQLAQGAVALPGGLILLDHGVIRGTDDPAVAAGHVLAAHAAAIRTDPLETVLRQAGLRTTFRLLTTGDIPADALRASADATVAAAWSDDLPTQLSASFAQANVPSGPYAGTTGADLIETSSADQSFREILSDGDWVSLQNICNS</sequence>
<evidence type="ECO:0000313" key="2">
    <source>
        <dbReference type="EMBL" id="XFU26731.1"/>
    </source>
</evidence>
<gene>
    <name evidence="2" type="ORF">AABB31_23075</name>
</gene>
<evidence type="ECO:0000256" key="1">
    <source>
        <dbReference type="SAM" id="Phobius"/>
    </source>
</evidence>
<reference evidence="2 3" key="2">
    <citation type="submission" date="2024-08" db="EMBL/GenBank/DDBJ databases">
        <title>Phylogenomic analyses of a clade within the roseobacter group suggest taxonomic reassignments of species of the genera Aestuariivita, Citreicella, Loktanella, Nautella, Pelagibaca, Ruegeria, Thalassobius, Thiobacimonas and Tropicibacter, and the proposal o.</title>
        <authorList>
            <person name="Jeon C.O."/>
        </authorList>
    </citation>
    <scope>NUCLEOTIDE SEQUENCE [LARGE SCALE GENOMIC DNA]</scope>
    <source>
        <strain evidence="2 3">SS1-5</strain>
    </source>
</reference>
<name>A0ABZ3JCT3_9RHOB</name>
<dbReference type="Proteomes" id="UP001470809">
    <property type="component" value="Chromosome"/>
</dbReference>
<keyword evidence="3" id="KW-1185">Reference proteome</keyword>
<dbReference type="RefSeq" id="WP_373635627.1">
    <property type="nucleotide sequence ID" value="NZ_CP151767.2"/>
</dbReference>
<protein>
    <submittedName>
        <fullName evidence="2">Uncharacterized protein</fullName>
    </submittedName>
</protein>
<organism evidence="2 3">
    <name type="scientific">Yoonia rhodophyticola</name>
    <dbReference type="NCBI Taxonomy" id="3137370"/>
    <lineage>
        <taxon>Bacteria</taxon>
        <taxon>Pseudomonadati</taxon>
        <taxon>Pseudomonadota</taxon>
        <taxon>Alphaproteobacteria</taxon>
        <taxon>Rhodobacterales</taxon>
        <taxon>Paracoccaceae</taxon>
        <taxon>Yoonia</taxon>
    </lineage>
</organism>
<evidence type="ECO:0000313" key="3">
    <source>
        <dbReference type="Proteomes" id="UP001470809"/>
    </source>
</evidence>
<keyword evidence="1" id="KW-0472">Membrane</keyword>
<keyword evidence="1" id="KW-1133">Transmembrane helix</keyword>
<dbReference type="EMBL" id="CP151767">
    <property type="protein sequence ID" value="XFU26731.1"/>
    <property type="molecule type" value="Genomic_DNA"/>
</dbReference>
<accession>A0ABZ3JCT3</accession>
<keyword evidence="1" id="KW-0812">Transmembrane</keyword>
<proteinExistence type="predicted"/>
<feature type="transmembrane region" description="Helical" evidence="1">
    <location>
        <begin position="124"/>
        <end position="142"/>
    </location>
</feature>
<reference evidence="3" key="1">
    <citation type="submission" date="2024-04" db="EMBL/GenBank/DDBJ databases">
        <title>Phylogenomic analyses of a clade within the roseobacter group suggest taxonomic reassignments of species of the genera Aestuariivita, Citreicella, Loktanella, Nautella, Pelagibaca, Ruegeria, Thalassobius, Thiobacimonas and Tropicibacter, and the proposal o.</title>
        <authorList>
            <person name="Jeon C.O."/>
        </authorList>
    </citation>
    <scope>NUCLEOTIDE SEQUENCE [LARGE SCALE GENOMIC DNA]</scope>
    <source>
        <strain evidence="3">SS1-5</strain>
    </source>
</reference>